<keyword evidence="7" id="KW-0472">Membrane</keyword>
<comment type="subunit">
    <text evidence="3">Part of the Tic complex.</text>
</comment>
<keyword evidence="5" id="KW-0812">Transmembrane</keyword>
<evidence type="ECO:0000256" key="4">
    <source>
        <dbReference type="ARBA" id="ARBA00016640"/>
    </source>
</evidence>
<comment type="similarity">
    <text evidence="2">Belongs to the TIC214 family.</text>
</comment>
<dbReference type="InterPro" id="IPR008896">
    <property type="entry name" value="TIC214"/>
</dbReference>
<name>A0AAF1AWS5_DAUCS</name>
<proteinExistence type="inferred from homology"/>
<evidence type="ECO:0000313" key="9">
    <source>
        <dbReference type="EMBL" id="WOG95326.1"/>
    </source>
</evidence>
<keyword evidence="6" id="KW-0653">Protein transport</keyword>
<dbReference type="AlphaFoldDB" id="A0AAF1AWS5"/>
<keyword evidence="7" id="KW-1133">Transmembrane helix</keyword>
<evidence type="ECO:0000256" key="7">
    <source>
        <dbReference type="ARBA" id="ARBA00022989"/>
    </source>
</evidence>
<protein>
    <recommendedName>
        <fullName evidence="4">Protein TIC 214</fullName>
    </recommendedName>
    <alternativeName>
        <fullName evidence="8">Translocon at the inner envelope membrane of chloroplasts 214</fullName>
    </alternativeName>
</protein>
<sequence>MIQRRMSLPTLEKLSSAELYNHWVYTNRHKNNNLNNEIFFLYILEKSTRLCNDKTRKYYLPKMYDPILIGLYR</sequence>
<evidence type="ECO:0000256" key="3">
    <source>
        <dbReference type="ARBA" id="ARBA00011510"/>
    </source>
</evidence>
<evidence type="ECO:0000256" key="8">
    <source>
        <dbReference type="ARBA" id="ARBA00029978"/>
    </source>
</evidence>
<evidence type="ECO:0000256" key="6">
    <source>
        <dbReference type="ARBA" id="ARBA00022927"/>
    </source>
</evidence>
<organism evidence="9 10">
    <name type="scientific">Daucus carota subsp. sativus</name>
    <name type="common">Carrot</name>
    <dbReference type="NCBI Taxonomy" id="79200"/>
    <lineage>
        <taxon>Eukaryota</taxon>
        <taxon>Viridiplantae</taxon>
        <taxon>Streptophyta</taxon>
        <taxon>Embryophyta</taxon>
        <taxon>Tracheophyta</taxon>
        <taxon>Spermatophyta</taxon>
        <taxon>Magnoliopsida</taxon>
        <taxon>eudicotyledons</taxon>
        <taxon>Gunneridae</taxon>
        <taxon>Pentapetalae</taxon>
        <taxon>asterids</taxon>
        <taxon>campanulids</taxon>
        <taxon>Apiales</taxon>
        <taxon>Apiaceae</taxon>
        <taxon>Apioideae</taxon>
        <taxon>Scandiceae</taxon>
        <taxon>Daucinae</taxon>
        <taxon>Daucus</taxon>
        <taxon>Daucus sect. Daucus</taxon>
    </lineage>
</organism>
<dbReference type="EMBL" id="CP093346">
    <property type="protein sequence ID" value="WOG95326.1"/>
    <property type="molecule type" value="Genomic_DNA"/>
</dbReference>
<keyword evidence="6" id="KW-0813">Transport</keyword>
<dbReference type="GO" id="GO:0042170">
    <property type="term" value="C:plastid membrane"/>
    <property type="evidence" value="ECO:0007669"/>
    <property type="project" value="UniProtKB-SubCell"/>
</dbReference>
<comment type="subcellular location">
    <subcellularLocation>
        <location evidence="1">Plastid membrane</location>
        <topology evidence="1">Multi-pass membrane protein</topology>
    </subcellularLocation>
</comment>
<evidence type="ECO:0000256" key="5">
    <source>
        <dbReference type="ARBA" id="ARBA00022692"/>
    </source>
</evidence>
<dbReference type="Pfam" id="PF05758">
    <property type="entry name" value="Ycf1"/>
    <property type="match status" value="1"/>
</dbReference>
<accession>A0AAF1AWS5</accession>
<keyword evidence="10" id="KW-1185">Reference proteome</keyword>
<dbReference type="Proteomes" id="UP000077755">
    <property type="component" value="Chromosome 4"/>
</dbReference>
<evidence type="ECO:0000256" key="1">
    <source>
        <dbReference type="ARBA" id="ARBA00004446"/>
    </source>
</evidence>
<gene>
    <name evidence="9" type="ORF">DCAR_0414641</name>
</gene>
<reference evidence="9" key="2">
    <citation type="submission" date="2022-03" db="EMBL/GenBank/DDBJ databases">
        <title>Draft title - Genomic analysis of global carrot germplasm unveils the trajectory of domestication and the origin of high carotenoid orange carrot.</title>
        <authorList>
            <person name="Iorizzo M."/>
            <person name="Ellison S."/>
            <person name="Senalik D."/>
            <person name="Macko-Podgorni A."/>
            <person name="Grzebelus D."/>
            <person name="Bostan H."/>
            <person name="Rolling W."/>
            <person name="Curaba J."/>
            <person name="Simon P."/>
        </authorList>
    </citation>
    <scope>NUCLEOTIDE SEQUENCE</scope>
    <source>
        <tissue evidence="9">Leaf</tissue>
    </source>
</reference>
<dbReference type="GO" id="GO:0015031">
    <property type="term" value="P:protein transport"/>
    <property type="evidence" value="ECO:0007669"/>
    <property type="project" value="UniProtKB-KW"/>
</dbReference>
<evidence type="ECO:0000313" key="10">
    <source>
        <dbReference type="Proteomes" id="UP000077755"/>
    </source>
</evidence>
<reference evidence="9" key="1">
    <citation type="journal article" date="2016" name="Nat. Genet.">
        <title>A high-quality carrot genome assembly provides new insights into carotenoid accumulation and asterid genome evolution.</title>
        <authorList>
            <person name="Iorizzo M."/>
            <person name="Ellison S."/>
            <person name="Senalik D."/>
            <person name="Zeng P."/>
            <person name="Satapoomin P."/>
            <person name="Huang J."/>
            <person name="Bowman M."/>
            <person name="Iovene M."/>
            <person name="Sanseverino W."/>
            <person name="Cavagnaro P."/>
            <person name="Yildiz M."/>
            <person name="Macko-Podgorni A."/>
            <person name="Moranska E."/>
            <person name="Grzebelus E."/>
            <person name="Grzebelus D."/>
            <person name="Ashrafi H."/>
            <person name="Zheng Z."/>
            <person name="Cheng S."/>
            <person name="Spooner D."/>
            <person name="Van Deynze A."/>
            <person name="Simon P."/>
        </authorList>
    </citation>
    <scope>NUCLEOTIDE SEQUENCE</scope>
    <source>
        <tissue evidence="9">Leaf</tissue>
    </source>
</reference>
<evidence type="ECO:0000256" key="2">
    <source>
        <dbReference type="ARBA" id="ARBA00009956"/>
    </source>
</evidence>